<name>A0A518B8L0_9BACT</name>
<dbReference type="InterPro" id="IPR002110">
    <property type="entry name" value="Ankyrin_rpt"/>
</dbReference>
<accession>A0A518B8L0</accession>
<sequence>MADKIPQKCPECGGSFTAKKLTTTCPHCGTKTELGIDGNARYAYVAPKPNQGKTFTATDLLNEFSAKHVSGPGMPDLMGVNKILKTVSINDVCPESGMTPLHWAIVNRNRAVFSLCLARGADASKRGTGEYEIAPIELAHREGLTDFVDRLVSHGASADDDMLRPIKEQRQVAAAATRERAAVVKETIARLTKEGKRAWYQEQVKHFEEILGIKSSVARGRGIRAFEKVPVKSLAEKNLGMEEWLIKLHDLAFEGGATLFCEKGLTVSSKIRLLLAPTKSVLDVVAVSNLLSPDEPGCERVDIGRQLEKLYVELPYRILECGRDGVLGDIRAMPDDLEGLAKRLLDICPHYGQTLQAGNGKPWEKVDDVTAVKNDLTESRGFFLTWD</sequence>
<dbReference type="PROSITE" id="PS50297">
    <property type="entry name" value="ANK_REP_REGION"/>
    <property type="match status" value="1"/>
</dbReference>
<dbReference type="Gene3D" id="1.25.40.20">
    <property type="entry name" value="Ankyrin repeat-containing domain"/>
    <property type="match status" value="1"/>
</dbReference>
<dbReference type="KEGG" id="knv:Pan216_41930"/>
<evidence type="ECO:0000313" key="2">
    <source>
        <dbReference type="EMBL" id="QDU63315.1"/>
    </source>
</evidence>
<dbReference type="RefSeq" id="WP_145260698.1">
    <property type="nucleotide sequence ID" value="NZ_CP036279.1"/>
</dbReference>
<keyword evidence="1" id="KW-0040">ANK repeat</keyword>
<proteinExistence type="predicted"/>
<evidence type="ECO:0000313" key="3">
    <source>
        <dbReference type="Proteomes" id="UP000317093"/>
    </source>
</evidence>
<dbReference type="OrthoDB" id="211931at2"/>
<dbReference type="AlphaFoldDB" id="A0A518B8L0"/>
<feature type="repeat" description="ANK" evidence="1">
    <location>
        <begin position="96"/>
        <end position="128"/>
    </location>
</feature>
<reference evidence="2 3" key="1">
    <citation type="submission" date="2019-02" db="EMBL/GenBank/DDBJ databases">
        <title>Deep-cultivation of Planctomycetes and their phenomic and genomic characterization uncovers novel biology.</title>
        <authorList>
            <person name="Wiegand S."/>
            <person name="Jogler M."/>
            <person name="Boedeker C."/>
            <person name="Pinto D."/>
            <person name="Vollmers J."/>
            <person name="Rivas-Marin E."/>
            <person name="Kohn T."/>
            <person name="Peeters S.H."/>
            <person name="Heuer A."/>
            <person name="Rast P."/>
            <person name="Oberbeckmann S."/>
            <person name="Bunk B."/>
            <person name="Jeske O."/>
            <person name="Meyerdierks A."/>
            <person name="Storesund J.E."/>
            <person name="Kallscheuer N."/>
            <person name="Luecker S."/>
            <person name="Lage O.M."/>
            <person name="Pohl T."/>
            <person name="Merkel B.J."/>
            <person name="Hornburger P."/>
            <person name="Mueller R.-W."/>
            <person name="Bruemmer F."/>
            <person name="Labrenz M."/>
            <person name="Spormann A.M."/>
            <person name="Op den Camp H."/>
            <person name="Overmann J."/>
            <person name="Amann R."/>
            <person name="Jetten M.S.M."/>
            <person name="Mascher T."/>
            <person name="Medema M.H."/>
            <person name="Devos D.P."/>
            <person name="Kaster A.-K."/>
            <person name="Ovreas L."/>
            <person name="Rohde M."/>
            <person name="Galperin M.Y."/>
            <person name="Jogler C."/>
        </authorList>
    </citation>
    <scope>NUCLEOTIDE SEQUENCE [LARGE SCALE GENOMIC DNA]</scope>
    <source>
        <strain evidence="2 3">Pan216</strain>
    </source>
</reference>
<dbReference type="Pfam" id="PF00023">
    <property type="entry name" value="Ank"/>
    <property type="match status" value="1"/>
</dbReference>
<keyword evidence="3" id="KW-1185">Reference proteome</keyword>
<dbReference type="SMART" id="SM00248">
    <property type="entry name" value="ANK"/>
    <property type="match status" value="2"/>
</dbReference>
<dbReference type="PROSITE" id="PS50088">
    <property type="entry name" value="ANK_REPEAT"/>
    <property type="match status" value="1"/>
</dbReference>
<dbReference type="Proteomes" id="UP000317093">
    <property type="component" value="Chromosome"/>
</dbReference>
<evidence type="ECO:0000256" key="1">
    <source>
        <dbReference type="PROSITE-ProRule" id="PRU00023"/>
    </source>
</evidence>
<protein>
    <submittedName>
        <fullName evidence="2">Ankyrin repeat protein</fullName>
    </submittedName>
</protein>
<gene>
    <name evidence="2" type="ORF">Pan216_41930</name>
</gene>
<dbReference type="SUPFAM" id="SSF48403">
    <property type="entry name" value="Ankyrin repeat"/>
    <property type="match status" value="1"/>
</dbReference>
<dbReference type="EMBL" id="CP036279">
    <property type="protein sequence ID" value="QDU63315.1"/>
    <property type="molecule type" value="Genomic_DNA"/>
</dbReference>
<dbReference type="InterPro" id="IPR036770">
    <property type="entry name" value="Ankyrin_rpt-contain_sf"/>
</dbReference>
<organism evidence="2 3">
    <name type="scientific">Kolteria novifilia</name>
    <dbReference type="NCBI Taxonomy" id="2527975"/>
    <lineage>
        <taxon>Bacteria</taxon>
        <taxon>Pseudomonadati</taxon>
        <taxon>Planctomycetota</taxon>
        <taxon>Planctomycetia</taxon>
        <taxon>Kolteriales</taxon>
        <taxon>Kolteriaceae</taxon>
        <taxon>Kolteria</taxon>
    </lineage>
</organism>